<evidence type="ECO:0000313" key="1">
    <source>
        <dbReference type="EMBL" id="MEW9503608.1"/>
    </source>
</evidence>
<name>A0ABV3Q935_9BACL</name>
<dbReference type="SUPFAM" id="SSF51735">
    <property type="entry name" value="NAD(P)-binding Rossmann-fold domains"/>
    <property type="match status" value="1"/>
</dbReference>
<dbReference type="InterPro" id="IPR036291">
    <property type="entry name" value="NAD(P)-bd_dom_sf"/>
</dbReference>
<evidence type="ECO:0000313" key="2">
    <source>
        <dbReference type="Proteomes" id="UP001556040"/>
    </source>
</evidence>
<dbReference type="Gene3D" id="3.40.50.720">
    <property type="entry name" value="NAD(P)-binding Rossmann-like Domain"/>
    <property type="match status" value="1"/>
</dbReference>
<gene>
    <name evidence="1" type="ORF">AB1471_17930</name>
</gene>
<organism evidence="1 2">
    <name type="scientific">Jeotgalibacillus marinus</name>
    <dbReference type="NCBI Taxonomy" id="86667"/>
    <lineage>
        <taxon>Bacteria</taxon>
        <taxon>Bacillati</taxon>
        <taxon>Bacillota</taxon>
        <taxon>Bacilli</taxon>
        <taxon>Bacillales</taxon>
        <taxon>Caryophanaceae</taxon>
        <taxon>Jeotgalibacillus</taxon>
    </lineage>
</organism>
<accession>A0ABV3Q935</accession>
<keyword evidence="2" id="KW-1185">Reference proteome</keyword>
<comment type="caution">
    <text evidence="1">The sequence shown here is derived from an EMBL/GenBank/DDBJ whole genome shotgun (WGS) entry which is preliminary data.</text>
</comment>
<dbReference type="EMBL" id="JBFMIA010000297">
    <property type="protein sequence ID" value="MEW9503608.1"/>
    <property type="molecule type" value="Genomic_DNA"/>
</dbReference>
<reference evidence="1 2" key="1">
    <citation type="journal article" date="1979" name="Int. J. Syst. Evol. Microbiol.">
        <title>Bacillus globisporus subsp. marinus subsp. nov.</title>
        <authorList>
            <person name="Liu H."/>
        </authorList>
    </citation>
    <scope>NUCLEOTIDE SEQUENCE [LARGE SCALE GENOMIC DNA]</scope>
    <source>
        <strain evidence="1 2">DSM 1297</strain>
    </source>
</reference>
<proteinExistence type="predicted"/>
<feature type="non-terminal residue" evidence="1">
    <location>
        <position position="74"/>
    </location>
</feature>
<dbReference type="Proteomes" id="UP001556040">
    <property type="component" value="Unassembled WGS sequence"/>
</dbReference>
<sequence length="74" mass="7529">MTGRDLLVCATGAFTDDSLFEGLAGLARQYGRRLIIPSGAIGGIDALASAALVGLDEVSVITRKPPLAWVGTAA</sequence>
<protein>
    <submittedName>
        <fullName evidence="1">Transcriptional regulator</fullName>
    </submittedName>
</protein>